<accession>A0ABR6L857</accession>
<organism evidence="2 3">
    <name type="scientific">Aminobacter niigataensis</name>
    <dbReference type="NCBI Taxonomy" id="83265"/>
    <lineage>
        <taxon>Bacteria</taxon>
        <taxon>Pseudomonadati</taxon>
        <taxon>Pseudomonadota</taxon>
        <taxon>Alphaproteobacteria</taxon>
        <taxon>Hyphomicrobiales</taxon>
        <taxon>Phyllobacteriaceae</taxon>
        <taxon>Aminobacter</taxon>
    </lineage>
</organism>
<proteinExistence type="predicted"/>
<dbReference type="Proteomes" id="UP000539538">
    <property type="component" value="Unassembled WGS sequence"/>
</dbReference>
<protein>
    <recommendedName>
        <fullName evidence="4">AAA domain-containing protein</fullName>
    </recommendedName>
</protein>
<evidence type="ECO:0008006" key="4">
    <source>
        <dbReference type="Google" id="ProtNLM"/>
    </source>
</evidence>
<feature type="compositionally biased region" description="Basic and acidic residues" evidence="1">
    <location>
        <begin position="409"/>
        <end position="422"/>
    </location>
</feature>
<dbReference type="Pfam" id="PF13481">
    <property type="entry name" value="AAA_25"/>
    <property type="match status" value="1"/>
</dbReference>
<name>A0ABR6L857_9HYPH</name>
<keyword evidence="3" id="KW-1185">Reference proteome</keyword>
<dbReference type="SUPFAM" id="SSF52540">
    <property type="entry name" value="P-loop containing nucleoside triphosphate hydrolases"/>
    <property type="match status" value="1"/>
</dbReference>
<dbReference type="InterPro" id="IPR027417">
    <property type="entry name" value="P-loop_NTPase"/>
</dbReference>
<evidence type="ECO:0000313" key="2">
    <source>
        <dbReference type="EMBL" id="MBB4652988.1"/>
    </source>
</evidence>
<comment type="caution">
    <text evidence="2">The sequence shown here is derived from an EMBL/GenBank/DDBJ whole genome shotgun (WGS) entry which is preliminary data.</text>
</comment>
<sequence length="438" mass="48585">MNDVPVFIEPFEAFEAATTTFLTPPFRSKFGLIRWEDQDKPSDRTYEFQVAGLIPRRETVLWFGESQSGKSFSAFDCGIHVASGMEYQGRRTRRGGVIYCFIEKGHGAKNRMQAFRQHFDLPLEGFPFAVLTKRIDIFSSEETVDLLAAECAEIAKGWDVPLDVIVIDTHDKATPGASEIDKKDVSTVLNRYERLRDRSSAGIWVIGHSNSFGSARGSLVLYNAIETVISISVLRDKALGEFRDANQRVIRQAKVMKQSEGEAGQTWKFVLPAIEVARNEYGESVTSCVVTPPADKEGDDLISSGFKASANDSIFLKALIKALGERGEAPSPLLALPPSIVRVVDYAHVKEAYKALNPDDGNDAVKWRERLKTGLRRARERLIDHRIIGVSSPHIWITGRPVRGIIKARDSGPADYDQRDQDSPGLAEAMENGGSDLL</sequence>
<evidence type="ECO:0000256" key="1">
    <source>
        <dbReference type="SAM" id="MobiDB-lite"/>
    </source>
</evidence>
<gene>
    <name evidence="2" type="ORF">GGQ99_004772</name>
</gene>
<feature type="region of interest" description="Disordered" evidence="1">
    <location>
        <begin position="409"/>
        <end position="438"/>
    </location>
</feature>
<dbReference type="Gene3D" id="3.40.50.300">
    <property type="entry name" value="P-loop containing nucleotide triphosphate hydrolases"/>
    <property type="match status" value="1"/>
</dbReference>
<evidence type="ECO:0000313" key="3">
    <source>
        <dbReference type="Proteomes" id="UP000539538"/>
    </source>
</evidence>
<dbReference type="EMBL" id="JACHOT010000009">
    <property type="protein sequence ID" value="MBB4652988.1"/>
    <property type="molecule type" value="Genomic_DNA"/>
</dbReference>
<reference evidence="2 3" key="1">
    <citation type="submission" date="2020-08" db="EMBL/GenBank/DDBJ databases">
        <title>Genomic Encyclopedia of Type Strains, Phase IV (KMG-IV): sequencing the most valuable type-strain genomes for metagenomic binning, comparative biology and taxonomic classification.</title>
        <authorList>
            <person name="Goeker M."/>
        </authorList>
    </citation>
    <scope>NUCLEOTIDE SEQUENCE [LARGE SCALE GENOMIC DNA]</scope>
    <source>
        <strain evidence="2 3">DSM 7050</strain>
    </source>
</reference>
<dbReference type="RefSeq" id="WP_183264389.1">
    <property type="nucleotide sequence ID" value="NZ_BAAAVZ010000026.1"/>
</dbReference>